<keyword evidence="3" id="KW-1185">Reference proteome</keyword>
<comment type="caution">
    <text evidence="2">The sequence shown here is derived from an EMBL/GenBank/DDBJ whole genome shotgun (WGS) entry which is preliminary data.</text>
</comment>
<evidence type="ECO:0000259" key="1">
    <source>
        <dbReference type="Pfam" id="PF00004"/>
    </source>
</evidence>
<evidence type="ECO:0000313" key="3">
    <source>
        <dbReference type="Proteomes" id="UP000266861"/>
    </source>
</evidence>
<dbReference type="InterPro" id="IPR027417">
    <property type="entry name" value="P-loop_NTPase"/>
</dbReference>
<dbReference type="GO" id="GO:0005524">
    <property type="term" value="F:ATP binding"/>
    <property type="evidence" value="ECO:0007669"/>
    <property type="project" value="InterPro"/>
</dbReference>
<protein>
    <recommendedName>
        <fullName evidence="1">ATPase AAA-type core domain-containing protein</fullName>
    </recommendedName>
</protein>
<dbReference type="AlphaFoldDB" id="A0A397IZ05"/>
<dbReference type="EMBL" id="PQFF01000143">
    <property type="protein sequence ID" value="RHZ79006.1"/>
    <property type="molecule type" value="Genomic_DNA"/>
</dbReference>
<dbReference type="Proteomes" id="UP000266861">
    <property type="component" value="Unassembled WGS sequence"/>
</dbReference>
<proteinExistence type="predicted"/>
<sequence>MSFSKIFHLNQIQSLYSKILLPLSTIYNNLIKTIERNTLLEIDISNEIFPRNTVINQLKEILDPVKNQSSYHVVCGEHGTGKTTLVKIASKKVKQGVIYVNVPTCIEDFGIEFEKALNFAFKKRISFTKQLIRKLGSTNDDSDIPMWRKALITFNRVAKIYKTKYDKPAVIVYNNISQLIHEDSKILDVLQDDAKENVDKGIYIAVFICSEEVILRRMESRSSWSRAEIVIEIDDFSEEESMEYLTKKRKINEEVAKQLYNLVGGRIVDLKFVATKFIVGNSFEAKLLKNQKYYEAGKQVINVLLTSKEIDTNVFREIFTNEEEYDEVLKANVFAYHPLRGTVSFQSRSIEYYIQENPNIFVNLINLTLINEFNSNYASTSKL</sequence>
<dbReference type="Pfam" id="PF00004">
    <property type="entry name" value="AAA"/>
    <property type="match status" value="1"/>
</dbReference>
<accession>A0A397IZ05</accession>
<dbReference type="GO" id="GO:0016887">
    <property type="term" value="F:ATP hydrolysis activity"/>
    <property type="evidence" value="ECO:0007669"/>
    <property type="project" value="InterPro"/>
</dbReference>
<evidence type="ECO:0000313" key="2">
    <source>
        <dbReference type="EMBL" id="RHZ79006.1"/>
    </source>
</evidence>
<organism evidence="2 3">
    <name type="scientific">Diversispora epigaea</name>
    <dbReference type="NCBI Taxonomy" id="1348612"/>
    <lineage>
        <taxon>Eukaryota</taxon>
        <taxon>Fungi</taxon>
        <taxon>Fungi incertae sedis</taxon>
        <taxon>Mucoromycota</taxon>
        <taxon>Glomeromycotina</taxon>
        <taxon>Glomeromycetes</taxon>
        <taxon>Diversisporales</taxon>
        <taxon>Diversisporaceae</taxon>
        <taxon>Diversispora</taxon>
    </lineage>
</organism>
<name>A0A397IZ05_9GLOM</name>
<reference evidence="2 3" key="1">
    <citation type="submission" date="2018-08" db="EMBL/GenBank/DDBJ databases">
        <title>Genome and evolution of the arbuscular mycorrhizal fungus Diversispora epigaea (formerly Glomus versiforme) and its bacterial endosymbionts.</title>
        <authorList>
            <person name="Sun X."/>
            <person name="Fei Z."/>
            <person name="Harrison M."/>
        </authorList>
    </citation>
    <scope>NUCLEOTIDE SEQUENCE [LARGE SCALE GENOMIC DNA]</scope>
    <source>
        <strain evidence="2 3">IT104</strain>
    </source>
</reference>
<dbReference type="InterPro" id="IPR003959">
    <property type="entry name" value="ATPase_AAA_core"/>
</dbReference>
<dbReference type="Gene3D" id="3.40.50.300">
    <property type="entry name" value="P-loop containing nucleotide triphosphate hydrolases"/>
    <property type="match status" value="1"/>
</dbReference>
<dbReference type="STRING" id="1348612.A0A397IZ05"/>
<dbReference type="OrthoDB" id="2432464at2759"/>
<dbReference type="SUPFAM" id="SSF52540">
    <property type="entry name" value="P-loop containing nucleoside triphosphate hydrolases"/>
    <property type="match status" value="1"/>
</dbReference>
<gene>
    <name evidence="2" type="ORF">Glove_152g9</name>
</gene>
<feature type="domain" description="ATPase AAA-type core" evidence="1">
    <location>
        <begin position="74"/>
        <end position="123"/>
    </location>
</feature>
<dbReference type="PANTHER" id="PTHR36168:SF1">
    <property type="entry name" value="ORC1-LIKE AAA ATPASE DOMAIN-CONTAINING PROTEIN"/>
    <property type="match status" value="1"/>
</dbReference>
<dbReference type="PANTHER" id="PTHR36168">
    <property type="entry name" value="CHROMOSOME 1, WHOLE GENOME SHOTGUN SEQUENCE"/>
    <property type="match status" value="1"/>
</dbReference>